<keyword evidence="3" id="KW-1185">Reference proteome</keyword>
<evidence type="ECO:0000256" key="1">
    <source>
        <dbReference type="SAM" id="MobiDB-lite"/>
    </source>
</evidence>
<evidence type="ECO:0000313" key="3">
    <source>
        <dbReference type="Proteomes" id="UP000323506"/>
    </source>
</evidence>
<dbReference type="Proteomes" id="UP000323506">
    <property type="component" value="Chromosome A09"/>
</dbReference>
<dbReference type="EMBL" id="CM017696">
    <property type="protein sequence ID" value="TYH02149.1"/>
    <property type="molecule type" value="Genomic_DNA"/>
</dbReference>
<reference evidence="2 3" key="1">
    <citation type="submission" date="2019-06" db="EMBL/GenBank/DDBJ databases">
        <title>WGS assembly of Gossypium darwinii.</title>
        <authorList>
            <person name="Chen Z.J."/>
            <person name="Sreedasyam A."/>
            <person name="Ando A."/>
            <person name="Song Q."/>
            <person name="De L."/>
            <person name="Hulse-Kemp A."/>
            <person name="Ding M."/>
            <person name="Ye W."/>
            <person name="Kirkbride R."/>
            <person name="Jenkins J."/>
            <person name="Plott C."/>
            <person name="Lovell J."/>
            <person name="Lin Y.-M."/>
            <person name="Vaughn R."/>
            <person name="Liu B."/>
            <person name="Li W."/>
            <person name="Simpson S."/>
            <person name="Scheffler B."/>
            <person name="Saski C."/>
            <person name="Grover C."/>
            <person name="Hu G."/>
            <person name="Conover J."/>
            <person name="Carlson J."/>
            <person name="Shu S."/>
            <person name="Boston L."/>
            <person name="Williams M."/>
            <person name="Peterson D."/>
            <person name="Mcgee K."/>
            <person name="Jones D."/>
            <person name="Wendel J."/>
            <person name="Stelly D."/>
            <person name="Grimwood J."/>
            <person name="Schmutz J."/>
        </authorList>
    </citation>
    <scope>NUCLEOTIDE SEQUENCE [LARGE SCALE GENOMIC DNA]</scope>
    <source>
        <strain evidence="2">1808015.09</strain>
    </source>
</reference>
<proteinExistence type="predicted"/>
<protein>
    <submittedName>
        <fullName evidence="2">Uncharacterized protein</fullName>
    </submittedName>
</protein>
<dbReference type="Gene3D" id="1.10.510.10">
    <property type="entry name" value="Transferase(Phosphotransferase) domain 1"/>
    <property type="match status" value="1"/>
</dbReference>
<accession>A0A5D2FC88</accession>
<organism evidence="2 3">
    <name type="scientific">Gossypium darwinii</name>
    <name type="common">Darwin's cotton</name>
    <name type="synonym">Gossypium barbadense var. darwinii</name>
    <dbReference type="NCBI Taxonomy" id="34276"/>
    <lineage>
        <taxon>Eukaryota</taxon>
        <taxon>Viridiplantae</taxon>
        <taxon>Streptophyta</taxon>
        <taxon>Embryophyta</taxon>
        <taxon>Tracheophyta</taxon>
        <taxon>Spermatophyta</taxon>
        <taxon>Magnoliopsida</taxon>
        <taxon>eudicotyledons</taxon>
        <taxon>Gunneridae</taxon>
        <taxon>Pentapetalae</taxon>
        <taxon>rosids</taxon>
        <taxon>malvids</taxon>
        <taxon>Malvales</taxon>
        <taxon>Malvaceae</taxon>
        <taxon>Malvoideae</taxon>
        <taxon>Gossypium</taxon>
    </lineage>
</organism>
<feature type="region of interest" description="Disordered" evidence="1">
    <location>
        <begin position="87"/>
        <end position="113"/>
    </location>
</feature>
<name>A0A5D2FC88_GOSDA</name>
<evidence type="ECO:0000313" key="2">
    <source>
        <dbReference type="EMBL" id="TYH02149.1"/>
    </source>
</evidence>
<sequence>MPNICQSGFHRRKITTFDARNVLTSSIDAFSLSETEQGVTQAIIHSAINFRREPWPKVSDNAKDLVKKCLILVQSSILQYRKCLGPGAGTSSDLPPAGAIVDSQLGEETRPSG</sequence>
<gene>
    <name evidence="2" type="ORF">ES288_A09G115700v1</name>
</gene>
<dbReference type="AlphaFoldDB" id="A0A5D2FC88"/>